<evidence type="ECO:0000313" key="3">
    <source>
        <dbReference type="EMBL" id="PVD37372.1"/>
    </source>
</evidence>
<sequence>MFPLVVDWYAQASDDRNDYDDPSSEDELDNPENVPEAVEKPREDDAGISHSEDTRWRNVFICMRLMTAIVFFGAVGVDVLSLFDVTTATAIVSRLSLLVMTFNIRPHDFFVDKSSGDHYKIKEKNQPFSLVWVWALILVMAAPYVFTAVSCLWKIIFKKTQPLRCQPLVAKVAGLQWLADDKAVPEPA</sequence>
<evidence type="ECO:0000313" key="4">
    <source>
        <dbReference type="Proteomes" id="UP000245119"/>
    </source>
</evidence>
<protein>
    <submittedName>
        <fullName evidence="3">Uncharacterized protein</fullName>
    </submittedName>
</protein>
<proteinExistence type="predicted"/>
<keyword evidence="2" id="KW-1133">Transmembrane helix</keyword>
<keyword evidence="2" id="KW-0812">Transmembrane</keyword>
<gene>
    <name evidence="3" type="ORF">C0Q70_04371</name>
</gene>
<dbReference type="Proteomes" id="UP000245119">
    <property type="component" value="Linkage Group LG2"/>
</dbReference>
<name>A0A2T7PVC2_POMCA</name>
<feature type="transmembrane region" description="Helical" evidence="2">
    <location>
        <begin position="65"/>
        <end position="92"/>
    </location>
</feature>
<comment type="caution">
    <text evidence="3">The sequence shown here is derived from an EMBL/GenBank/DDBJ whole genome shotgun (WGS) entry which is preliminary data.</text>
</comment>
<feature type="compositionally biased region" description="Basic and acidic residues" evidence="1">
    <location>
        <begin position="37"/>
        <end position="49"/>
    </location>
</feature>
<dbReference type="EMBL" id="PZQS01000002">
    <property type="protein sequence ID" value="PVD37372.1"/>
    <property type="molecule type" value="Genomic_DNA"/>
</dbReference>
<keyword evidence="2" id="KW-0472">Membrane</keyword>
<evidence type="ECO:0000256" key="2">
    <source>
        <dbReference type="SAM" id="Phobius"/>
    </source>
</evidence>
<dbReference type="OrthoDB" id="6160761at2759"/>
<reference evidence="3 4" key="1">
    <citation type="submission" date="2018-04" db="EMBL/GenBank/DDBJ databases">
        <title>The genome of golden apple snail Pomacea canaliculata provides insight into stress tolerance and invasive adaptation.</title>
        <authorList>
            <person name="Liu C."/>
            <person name="Liu B."/>
            <person name="Ren Y."/>
            <person name="Zhang Y."/>
            <person name="Wang H."/>
            <person name="Li S."/>
            <person name="Jiang F."/>
            <person name="Yin L."/>
            <person name="Zhang G."/>
            <person name="Qian W."/>
            <person name="Fan W."/>
        </authorList>
    </citation>
    <scope>NUCLEOTIDE SEQUENCE [LARGE SCALE GENOMIC DNA]</scope>
    <source>
        <strain evidence="3">SZHN2017</strain>
        <tissue evidence="3">Muscle</tissue>
    </source>
</reference>
<accession>A0A2T7PVC2</accession>
<keyword evidence="4" id="KW-1185">Reference proteome</keyword>
<dbReference type="AlphaFoldDB" id="A0A2T7PVC2"/>
<feature type="compositionally biased region" description="Acidic residues" evidence="1">
    <location>
        <begin position="17"/>
        <end position="30"/>
    </location>
</feature>
<organism evidence="3 4">
    <name type="scientific">Pomacea canaliculata</name>
    <name type="common">Golden apple snail</name>
    <dbReference type="NCBI Taxonomy" id="400727"/>
    <lineage>
        <taxon>Eukaryota</taxon>
        <taxon>Metazoa</taxon>
        <taxon>Spiralia</taxon>
        <taxon>Lophotrochozoa</taxon>
        <taxon>Mollusca</taxon>
        <taxon>Gastropoda</taxon>
        <taxon>Caenogastropoda</taxon>
        <taxon>Architaenioglossa</taxon>
        <taxon>Ampullarioidea</taxon>
        <taxon>Ampullariidae</taxon>
        <taxon>Pomacea</taxon>
    </lineage>
</organism>
<evidence type="ECO:0000256" key="1">
    <source>
        <dbReference type="SAM" id="MobiDB-lite"/>
    </source>
</evidence>
<feature type="transmembrane region" description="Helical" evidence="2">
    <location>
        <begin position="131"/>
        <end position="156"/>
    </location>
</feature>
<feature type="region of interest" description="Disordered" evidence="1">
    <location>
        <begin position="13"/>
        <end position="49"/>
    </location>
</feature>